<keyword evidence="2" id="KW-0809">Transit peptide</keyword>
<dbReference type="FunFam" id="1.25.40.10:FF:000345">
    <property type="entry name" value="Pentatricopeptide repeat-containing protein"/>
    <property type="match status" value="1"/>
</dbReference>
<accession>A0A0D3FEC2</accession>
<dbReference type="eggNOG" id="KOG4197">
    <property type="taxonomic scope" value="Eukaryota"/>
</dbReference>
<dbReference type="STRING" id="65489.A0A0D3FEC2"/>
<feature type="repeat" description="PPR" evidence="3">
    <location>
        <begin position="260"/>
        <end position="294"/>
    </location>
</feature>
<evidence type="ECO:0000313" key="5">
    <source>
        <dbReference type="EnsemblPlants" id="OBART03G05180.1"/>
    </source>
</evidence>
<dbReference type="GO" id="GO:0003723">
    <property type="term" value="F:RNA binding"/>
    <property type="evidence" value="ECO:0007669"/>
    <property type="project" value="InterPro"/>
</dbReference>
<dbReference type="InterPro" id="IPR046960">
    <property type="entry name" value="PPR_At4g14850-like_plant"/>
</dbReference>
<dbReference type="HOGENOM" id="CLU_002706_0_6_1"/>
<evidence type="ECO:0008006" key="7">
    <source>
        <dbReference type="Google" id="ProtNLM"/>
    </source>
</evidence>
<reference evidence="5" key="1">
    <citation type="journal article" date="2009" name="Rice">
        <title>De Novo Next Generation Sequencing of Plant Genomes.</title>
        <authorList>
            <person name="Rounsley S."/>
            <person name="Marri P.R."/>
            <person name="Yu Y."/>
            <person name="He R."/>
            <person name="Sisneros N."/>
            <person name="Goicoechea J.L."/>
            <person name="Lee S.J."/>
            <person name="Angelova A."/>
            <person name="Kudrna D."/>
            <person name="Luo M."/>
            <person name="Affourtit J."/>
            <person name="Desany B."/>
            <person name="Knight J."/>
            <person name="Niazi F."/>
            <person name="Egholm M."/>
            <person name="Wing R.A."/>
        </authorList>
    </citation>
    <scope>NUCLEOTIDE SEQUENCE [LARGE SCALE GENOMIC DNA]</scope>
    <source>
        <strain evidence="5">cv. IRGC 105608</strain>
    </source>
</reference>
<dbReference type="Pfam" id="PF01535">
    <property type="entry name" value="PPR"/>
    <property type="match status" value="4"/>
</dbReference>
<dbReference type="InterPro" id="IPR046848">
    <property type="entry name" value="E_motif"/>
</dbReference>
<dbReference type="Gene3D" id="1.25.40.10">
    <property type="entry name" value="Tetratricopeptide repeat domain"/>
    <property type="match status" value="2"/>
</dbReference>
<evidence type="ECO:0000256" key="4">
    <source>
        <dbReference type="SAM" id="MobiDB-lite"/>
    </source>
</evidence>
<dbReference type="Pfam" id="PF13041">
    <property type="entry name" value="PPR_2"/>
    <property type="match status" value="1"/>
</dbReference>
<keyword evidence="1" id="KW-0677">Repeat</keyword>
<dbReference type="SUPFAM" id="SSF48452">
    <property type="entry name" value="TPR-like"/>
    <property type="match status" value="1"/>
</dbReference>
<dbReference type="PROSITE" id="PS51375">
    <property type="entry name" value="PPR"/>
    <property type="match status" value="3"/>
</dbReference>
<dbReference type="InterPro" id="IPR002885">
    <property type="entry name" value="PPR_rpt"/>
</dbReference>
<sequence length="663" mass="71024">MTPPSPSISPGDLVSFAGKCSTKRELRLLHGALLRRRHLLPAADAVAALAKLRRAGAAPDAFTFTFALKSCSRCVSQRRLPSDLHAHAIKHGCLGAGSSHVHVHNALLHGYSSRAAVGDARRVFDEMPARDVISFSGLLTLHLKANDLDAARVVFDQMPHRDVVSWTAMISAYARARRPREALALFDAMPVQPDEVTMLSVVSACTALGDLATGERVCQYVDSNGFGWMVSLRNALMDMYAKCGSLTEARNLFDGMTVRSLASWNTLISAYASHGDVESTVALFHRMLADGKSVKPDGTTLLAVLTAYAHKGFVEEGRAMFNAILSGNYGKVDLTIEHYGCMVDLLGRAGQLEEAYKMIEQMPIPSNSVVWGALLGACRTHGDINMAERAVQKLRSLNPEEGGYYILLSDMYAASGRTTEAMEIRRIMNQAGAQKTTGQSSWSTPCLPQPISMLKLNQTARSRESVVDEAVPTATAQNRNIALSCAGCFKEFRGGTEWAAYHGAAGRVAADGLLQRAAVEEDLPVVVVDEHGSCLLEQNTDSLGFVAVPLNCSAGGKNRLRFLTLGFSFLAPCLAVASILGYESRRPTPPAPPAEAGVKNCTPGELGGRQHAGRGENGNPGAARSDAMARPRVETLASCLGQSVEQVRRGIPVGAATVPEIRI</sequence>
<dbReference type="AlphaFoldDB" id="A0A0D3FEC2"/>
<name>A0A0D3FEC2_9ORYZ</name>
<feature type="region of interest" description="Disordered" evidence="4">
    <location>
        <begin position="586"/>
        <end position="628"/>
    </location>
</feature>
<proteinExistence type="predicted"/>
<feature type="repeat" description="PPR" evidence="3">
    <location>
        <begin position="100"/>
        <end position="134"/>
    </location>
</feature>
<protein>
    <recommendedName>
        <fullName evidence="7">DYW domain-containing protein</fullName>
    </recommendedName>
</protein>
<reference evidence="5" key="2">
    <citation type="submission" date="2015-03" db="UniProtKB">
        <authorList>
            <consortium name="EnsemblPlants"/>
        </authorList>
    </citation>
    <scope>IDENTIFICATION</scope>
</reference>
<dbReference type="PANTHER" id="PTHR47926:SF454">
    <property type="entry name" value="REPEAT-CONTAINING PROTEIN, PUTATIVE-RELATED"/>
    <property type="match status" value="1"/>
</dbReference>
<dbReference type="GO" id="GO:0009451">
    <property type="term" value="P:RNA modification"/>
    <property type="evidence" value="ECO:0007669"/>
    <property type="project" value="InterPro"/>
</dbReference>
<keyword evidence="6" id="KW-1185">Reference proteome</keyword>
<feature type="repeat" description="PPR" evidence="3">
    <location>
        <begin position="162"/>
        <end position="192"/>
    </location>
</feature>
<evidence type="ECO:0000256" key="1">
    <source>
        <dbReference type="ARBA" id="ARBA00022737"/>
    </source>
</evidence>
<dbReference type="Pfam" id="PF20431">
    <property type="entry name" value="E_motif"/>
    <property type="match status" value="1"/>
</dbReference>
<evidence type="ECO:0000313" key="6">
    <source>
        <dbReference type="Proteomes" id="UP000026960"/>
    </source>
</evidence>
<dbReference type="Gramene" id="OBART03G05180.1">
    <property type="protein sequence ID" value="OBART03G05180.1"/>
    <property type="gene ID" value="OBART03G05180"/>
</dbReference>
<organism evidence="5">
    <name type="scientific">Oryza barthii</name>
    <dbReference type="NCBI Taxonomy" id="65489"/>
    <lineage>
        <taxon>Eukaryota</taxon>
        <taxon>Viridiplantae</taxon>
        <taxon>Streptophyta</taxon>
        <taxon>Embryophyta</taxon>
        <taxon>Tracheophyta</taxon>
        <taxon>Spermatophyta</taxon>
        <taxon>Magnoliopsida</taxon>
        <taxon>Liliopsida</taxon>
        <taxon>Poales</taxon>
        <taxon>Poaceae</taxon>
        <taxon>BOP clade</taxon>
        <taxon>Oryzoideae</taxon>
        <taxon>Oryzeae</taxon>
        <taxon>Oryzinae</taxon>
        <taxon>Oryza</taxon>
    </lineage>
</organism>
<dbReference type="EnsemblPlants" id="OBART03G05180.1">
    <property type="protein sequence ID" value="OBART03G05180.1"/>
    <property type="gene ID" value="OBART03G05180"/>
</dbReference>
<dbReference type="PaxDb" id="65489-OBART03G05180.1"/>
<dbReference type="NCBIfam" id="TIGR00756">
    <property type="entry name" value="PPR"/>
    <property type="match status" value="3"/>
</dbReference>
<dbReference type="PANTHER" id="PTHR47926">
    <property type="entry name" value="PENTATRICOPEPTIDE REPEAT-CONTAINING PROTEIN"/>
    <property type="match status" value="1"/>
</dbReference>
<dbReference type="FunFam" id="1.25.40.10:FF:000348">
    <property type="entry name" value="Pentatricopeptide repeat-containing protein chloroplastic"/>
    <property type="match status" value="1"/>
</dbReference>
<evidence type="ECO:0000256" key="2">
    <source>
        <dbReference type="ARBA" id="ARBA00022946"/>
    </source>
</evidence>
<evidence type="ECO:0000256" key="3">
    <source>
        <dbReference type="PROSITE-ProRule" id="PRU00708"/>
    </source>
</evidence>
<dbReference type="Proteomes" id="UP000026960">
    <property type="component" value="Chromosome 3"/>
</dbReference>
<dbReference type="InterPro" id="IPR011990">
    <property type="entry name" value="TPR-like_helical_dom_sf"/>
</dbReference>